<reference evidence="4" key="1">
    <citation type="journal article" date="2015" name="Proc. Natl. Acad. Sci. U.S.A.">
        <title>Genome sequencing of adzuki bean (Vigna angularis) provides insight into high starch and low fat accumulation and domestication.</title>
        <authorList>
            <person name="Yang K."/>
            <person name="Tian Z."/>
            <person name="Chen C."/>
            <person name="Luo L."/>
            <person name="Zhao B."/>
            <person name="Wang Z."/>
            <person name="Yu L."/>
            <person name="Li Y."/>
            <person name="Sun Y."/>
            <person name="Li W."/>
            <person name="Chen Y."/>
            <person name="Li Y."/>
            <person name="Zhang Y."/>
            <person name="Ai D."/>
            <person name="Zhao J."/>
            <person name="Shang C."/>
            <person name="Ma Y."/>
            <person name="Wu B."/>
            <person name="Wang M."/>
            <person name="Gao L."/>
            <person name="Sun D."/>
            <person name="Zhang P."/>
            <person name="Guo F."/>
            <person name="Wang W."/>
            <person name="Li Y."/>
            <person name="Wang J."/>
            <person name="Varshney R.K."/>
            <person name="Wang J."/>
            <person name="Ling H.Q."/>
            <person name="Wan P."/>
        </authorList>
    </citation>
    <scope>NUCLEOTIDE SEQUENCE</scope>
    <source>
        <strain evidence="4">cv. Jingnong 6</strain>
    </source>
</reference>
<evidence type="ECO:0000256" key="1">
    <source>
        <dbReference type="SAM" id="MobiDB-lite"/>
    </source>
</evidence>
<sequence>MGRRDKRRVVMIGAGGGGRRRGGRSHNISLGVKGKDRTSEERENDGEESMLRCALFPLPPFLCFFFLSLVILHEMCVLLMIVDGSRREVKSFVCGIGQSAALLGGCGGAL</sequence>
<gene>
    <name evidence="3" type="ORF">LR48_Vigan10g086300</name>
</gene>
<accession>A0A0L9VIV8</accession>
<dbReference type="Gramene" id="KOM54971">
    <property type="protein sequence ID" value="KOM54971"/>
    <property type="gene ID" value="LR48_Vigan10g086300"/>
</dbReference>
<dbReference type="Proteomes" id="UP000053144">
    <property type="component" value="Chromosome 10"/>
</dbReference>
<keyword evidence="2" id="KW-0472">Membrane</keyword>
<keyword evidence="2" id="KW-1133">Transmembrane helix</keyword>
<dbReference type="EMBL" id="CM003380">
    <property type="protein sequence ID" value="KOM54971.1"/>
    <property type="molecule type" value="Genomic_DNA"/>
</dbReference>
<dbReference type="AlphaFoldDB" id="A0A0L9VIV8"/>
<keyword evidence="2" id="KW-0812">Transmembrane</keyword>
<feature type="region of interest" description="Disordered" evidence="1">
    <location>
        <begin position="14"/>
        <end position="44"/>
    </location>
</feature>
<proteinExistence type="predicted"/>
<organism evidence="3 4">
    <name type="scientific">Phaseolus angularis</name>
    <name type="common">Azuki bean</name>
    <name type="synonym">Vigna angularis</name>
    <dbReference type="NCBI Taxonomy" id="3914"/>
    <lineage>
        <taxon>Eukaryota</taxon>
        <taxon>Viridiplantae</taxon>
        <taxon>Streptophyta</taxon>
        <taxon>Embryophyta</taxon>
        <taxon>Tracheophyta</taxon>
        <taxon>Spermatophyta</taxon>
        <taxon>Magnoliopsida</taxon>
        <taxon>eudicotyledons</taxon>
        <taxon>Gunneridae</taxon>
        <taxon>Pentapetalae</taxon>
        <taxon>rosids</taxon>
        <taxon>fabids</taxon>
        <taxon>Fabales</taxon>
        <taxon>Fabaceae</taxon>
        <taxon>Papilionoideae</taxon>
        <taxon>50 kb inversion clade</taxon>
        <taxon>NPAAA clade</taxon>
        <taxon>indigoferoid/millettioid clade</taxon>
        <taxon>Phaseoleae</taxon>
        <taxon>Vigna</taxon>
    </lineage>
</organism>
<protein>
    <submittedName>
        <fullName evidence="3">Uncharacterized protein</fullName>
    </submittedName>
</protein>
<evidence type="ECO:0000313" key="3">
    <source>
        <dbReference type="EMBL" id="KOM54971.1"/>
    </source>
</evidence>
<name>A0A0L9VIV8_PHAAN</name>
<evidence type="ECO:0000256" key="2">
    <source>
        <dbReference type="SAM" id="Phobius"/>
    </source>
</evidence>
<feature type="transmembrane region" description="Helical" evidence="2">
    <location>
        <begin position="58"/>
        <end position="82"/>
    </location>
</feature>
<evidence type="ECO:0000313" key="4">
    <source>
        <dbReference type="Proteomes" id="UP000053144"/>
    </source>
</evidence>